<dbReference type="InterPro" id="IPR011006">
    <property type="entry name" value="CheY-like_superfamily"/>
</dbReference>
<reference evidence="6 7" key="1">
    <citation type="journal article" date="2019" name="Int. J. Syst. Evol. Microbiol.">
        <title>The Global Catalogue of Microorganisms (GCM) 10K type strain sequencing project: providing services to taxonomists for standard genome sequencing and annotation.</title>
        <authorList>
            <consortium name="The Broad Institute Genomics Platform"/>
            <consortium name="The Broad Institute Genome Sequencing Center for Infectious Disease"/>
            <person name="Wu L."/>
            <person name="Ma J."/>
        </authorList>
    </citation>
    <scope>NUCLEOTIDE SEQUENCE [LARGE SCALE GENOMIC DNA]</scope>
    <source>
        <strain evidence="6 7">JCM 15421</strain>
    </source>
</reference>
<dbReference type="SMART" id="SM00862">
    <property type="entry name" value="Trans_reg_C"/>
    <property type="match status" value="1"/>
</dbReference>
<sequence length="237" mass="26652">MRCLLIEDDKPTARFIRDGLQRSGCTVEACHDGKTGLTQAIEGQWDVIVLDRMLPGGVDGLDILAALRARDDATPVLVLSALSSLDERVRGLRGGCDDYLTKPFAFDELLARIEALTRRATHRNDTERMTVADLQLDPRTRRVFRDRKLIALQPREYLLLEYLVRHQGEVVTRKMLLAAVWGYHFDPETNVIDVQMSRLRNKVDKDFAVPLIQTVRGVGYTIQAPPDTATASRPVDG</sequence>
<dbReference type="PANTHER" id="PTHR48111">
    <property type="entry name" value="REGULATOR OF RPOS"/>
    <property type="match status" value="1"/>
</dbReference>
<dbReference type="Pfam" id="PF00072">
    <property type="entry name" value="Response_reg"/>
    <property type="match status" value="1"/>
</dbReference>
<dbReference type="PROSITE" id="PS50110">
    <property type="entry name" value="RESPONSE_REGULATORY"/>
    <property type="match status" value="1"/>
</dbReference>
<feature type="modified residue" description="4-aspartylphosphate" evidence="2">
    <location>
        <position position="51"/>
    </location>
</feature>
<evidence type="ECO:0000256" key="2">
    <source>
        <dbReference type="PROSITE-ProRule" id="PRU00169"/>
    </source>
</evidence>
<dbReference type="CDD" id="cd00383">
    <property type="entry name" value="trans_reg_C"/>
    <property type="match status" value="1"/>
</dbReference>
<evidence type="ECO:0000259" key="5">
    <source>
        <dbReference type="PROSITE" id="PS51755"/>
    </source>
</evidence>
<dbReference type="EMBL" id="BAAAEU010000024">
    <property type="protein sequence ID" value="GAA0721787.1"/>
    <property type="molecule type" value="Genomic_DNA"/>
</dbReference>
<dbReference type="InterPro" id="IPR001867">
    <property type="entry name" value="OmpR/PhoB-type_DNA-bd"/>
</dbReference>
<evidence type="ECO:0000256" key="3">
    <source>
        <dbReference type="PROSITE-ProRule" id="PRU01091"/>
    </source>
</evidence>
<dbReference type="PROSITE" id="PS51755">
    <property type="entry name" value="OMPR_PHOB"/>
    <property type="match status" value="1"/>
</dbReference>
<protein>
    <submittedName>
        <fullName evidence="6">Response regulator transcription factor</fullName>
    </submittedName>
</protein>
<evidence type="ECO:0000256" key="1">
    <source>
        <dbReference type="ARBA" id="ARBA00023125"/>
    </source>
</evidence>
<dbReference type="SUPFAM" id="SSF52172">
    <property type="entry name" value="CheY-like"/>
    <property type="match status" value="1"/>
</dbReference>
<feature type="domain" description="OmpR/PhoB-type" evidence="5">
    <location>
        <begin position="126"/>
        <end position="224"/>
    </location>
</feature>
<feature type="DNA-binding region" description="OmpR/PhoB-type" evidence="3">
    <location>
        <begin position="126"/>
        <end position="224"/>
    </location>
</feature>
<gene>
    <name evidence="6" type="ORF">GCM10009105_32420</name>
</gene>
<keyword evidence="7" id="KW-1185">Reference proteome</keyword>
<evidence type="ECO:0000313" key="6">
    <source>
        <dbReference type="EMBL" id="GAA0721787.1"/>
    </source>
</evidence>
<comment type="caution">
    <text evidence="6">The sequence shown here is derived from an EMBL/GenBank/DDBJ whole genome shotgun (WGS) entry which is preliminary data.</text>
</comment>
<dbReference type="Pfam" id="PF00486">
    <property type="entry name" value="Trans_reg_C"/>
    <property type="match status" value="1"/>
</dbReference>
<dbReference type="InterPro" id="IPR036388">
    <property type="entry name" value="WH-like_DNA-bd_sf"/>
</dbReference>
<evidence type="ECO:0000313" key="7">
    <source>
        <dbReference type="Proteomes" id="UP001501523"/>
    </source>
</evidence>
<proteinExistence type="predicted"/>
<name>A0ABN1IUS8_9GAMM</name>
<dbReference type="Gene3D" id="3.40.50.2300">
    <property type="match status" value="1"/>
</dbReference>
<dbReference type="Proteomes" id="UP001501523">
    <property type="component" value="Unassembled WGS sequence"/>
</dbReference>
<dbReference type="InterPro" id="IPR001789">
    <property type="entry name" value="Sig_transdc_resp-reg_receiver"/>
</dbReference>
<organism evidence="6 7">
    <name type="scientific">Dokdonella soli</name>
    <dbReference type="NCBI Taxonomy" id="529810"/>
    <lineage>
        <taxon>Bacteria</taxon>
        <taxon>Pseudomonadati</taxon>
        <taxon>Pseudomonadota</taxon>
        <taxon>Gammaproteobacteria</taxon>
        <taxon>Lysobacterales</taxon>
        <taxon>Rhodanobacteraceae</taxon>
        <taxon>Dokdonella</taxon>
    </lineage>
</organism>
<evidence type="ECO:0000259" key="4">
    <source>
        <dbReference type="PROSITE" id="PS50110"/>
    </source>
</evidence>
<dbReference type="PANTHER" id="PTHR48111:SF76">
    <property type="entry name" value="TWO-COMPONENT RESPONSE REGULATOR"/>
    <property type="match status" value="1"/>
</dbReference>
<dbReference type="Gene3D" id="6.10.250.690">
    <property type="match status" value="1"/>
</dbReference>
<feature type="domain" description="Response regulatory" evidence="4">
    <location>
        <begin position="2"/>
        <end position="117"/>
    </location>
</feature>
<keyword evidence="2" id="KW-0597">Phosphoprotein</keyword>
<dbReference type="SMART" id="SM00448">
    <property type="entry name" value="REC"/>
    <property type="match status" value="1"/>
</dbReference>
<dbReference type="InterPro" id="IPR039420">
    <property type="entry name" value="WalR-like"/>
</dbReference>
<accession>A0ABN1IUS8</accession>
<dbReference type="Gene3D" id="1.10.10.10">
    <property type="entry name" value="Winged helix-like DNA-binding domain superfamily/Winged helix DNA-binding domain"/>
    <property type="match status" value="1"/>
</dbReference>
<keyword evidence="1 3" id="KW-0238">DNA-binding</keyword>